<feature type="transmembrane region" description="Helical" evidence="1">
    <location>
        <begin position="15"/>
        <end position="33"/>
    </location>
</feature>
<name>A0A4R9JZ61_9LEPT</name>
<keyword evidence="1" id="KW-0812">Transmembrane</keyword>
<dbReference type="InterPro" id="IPR019606">
    <property type="entry name" value="GerMN"/>
</dbReference>
<keyword evidence="4" id="KW-1185">Reference proteome</keyword>
<evidence type="ECO:0000313" key="4">
    <source>
        <dbReference type="Proteomes" id="UP000297693"/>
    </source>
</evidence>
<feature type="domain" description="GerMN" evidence="2">
    <location>
        <begin position="162"/>
        <end position="253"/>
    </location>
</feature>
<dbReference type="Proteomes" id="UP000297693">
    <property type="component" value="Unassembled WGS sequence"/>
</dbReference>
<reference evidence="3" key="1">
    <citation type="journal article" date="2019" name="PLoS Negl. Trop. Dis.">
        <title>Revisiting the worldwide diversity of Leptospira species in the environment.</title>
        <authorList>
            <person name="Vincent A.T."/>
            <person name="Schiettekatte O."/>
            <person name="Bourhy P."/>
            <person name="Veyrier F.J."/>
            <person name="Picardeau M."/>
        </authorList>
    </citation>
    <scope>NUCLEOTIDE SEQUENCE [LARGE SCALE GENOMIC DNA]</scope>
    <source>
        <strain evidence="3">201702476</strain>
    </source>
</reference>
<dbReference type="RefSeq" id="WP_135624643.1">
    <property type="nucleotide sequence ID" value="NZ_RQGD01000035.1"/>
</dbReference>
<protein>
    <submittedName>
        <fullName evidence="3">Spore gernimation protein</fullName>
    </submittedName>
</protein>
<organism evidence="3 4">
    <name type="scientific">Leptospira ognonensis</name>
    <dbReference type="NCBI Taxonomy" id="2484945"/>
    <lineage>
        <taxon>Bacteria</taxon>
        <taxon>Pseudomonadati</taxon>
        <taxon>Spirochaetota</taxon>
        <taxon>Spirochaetia</taxon>
        <taxon>Leptospirales</taxon>
        <taxon>Leptospiraceae</taxon>
        <taxon>Leptospira</taxon>
    </lineage>
</organism>
<gene>
    <name evidence="3" type="ORF">EHQ58_14705</name>
</gene>
<evidence type="ECO:0000259" key="2">
    <source>
        <dbReference type="SMART" id="SM00909"/>
    </source>
</evidence>
<dbReference type="SMART" id="SM00909">
    <property type="entry name" value="Germane"/>
    <property type="match status" value="1"/>
</dbReference>
<accession>A0A4R9JZ61</accession>
<keyword evidence="1" id="KW-0472">Membrane</keyword>
<dbReference type="EMBL" id="RQGD01000035">
    <property type="protein sequence ID" value="TGL57521.1"/>
    <property type="molecule type" value="Genomic_DNA"/>
</dbReference>
<sequence length="273" mass="30383">MAPPPLQTNDRTKSLSYVLAGLFFVLVLIEKSLGFSGQGMVKNWSKDSFKNIGNSGQKRMPVASSDPFGNGEWEDDLAWEEEALENTVAISEKPAQTKPLLDDGFSIPEVTLPEDRFPFHGKSLKEDAGYLSVYFLKFYGQGKNSQSQLVKVTRQFNGGDPIPFILSQLQNGPNPEEKSKGVLNSLPKKLRFDTNYKMEEGILHISFSRDLEIGGSPEILKDRLDQICYSFIGNFGIKGVVLYIGNTRLRSLGGDGMTLPDVLVRNPRKVILF</sequence>
<comment type="caution">
    <text evidence="3">The sequence shown here is derived from an EMBL/GenBank/DDBJ whole genome shotgun (WGS) entry which is preliminary data.</text>
</comment>
<dbReference type="AlphaFoldDB" id="A0A4R9JZ61"/>
<keyword evidence="1" id="KW-1133">Transmembrane helix</keyword>
<proteinExistence type="predicted"/>
<dbReference type="Pfam" id="PF10646">
    <property type="entry name" value="Germane"/>
    <property type="match status" value="1"/>
</dbReference>
<evidence type="ECO:0000256" key="1">
    <source>
        <dbReference type="SAM" id="Phobius"/>
    </source>
</evidence>
<dbReference type="OrthoDB" id="345085at2"/>
<evidence type="ECO:0000313" key="3">
    <source>
        <dbReference type="EMBL" id="TGL57521.1"/>
    </source>
</evidence>